<gene>
    <name evidence="3 5" type="primary">LOC100332446</name>
</gene>
<proteinExistence type="predicted"/>
<feature type="signal peptide" evidence="2">
    <location>
        <begin position="1"/>
        <end position="25"/>
    </location>
</feature>
<keyword evidence="2 5" id="KW-0732">Signal</keyword>
<reference evidence="3" key="2">
    <citation type="submission" date="2018-04" db="UniProtKB">
        <authorList>
            <consortium name="Ensembl"/>
        </authorList>
    </citation>
    <scope>IDENTIFICATION</scope>
    <source>
        <strain evidence="3">Tuebingen</strain>
    </source>
</reference>
<feature type="chain" id="PRO_5035035461" evidence="2 5">
    <location>
        <begin position="26"/>
        <end position="220"/>
    </location>
</feature>
<protein>
    <submittedName>
        <fullName evidence="3">Uncharacterized LOC100332446</fullName>
    </submittedName>
    <submittedName>
        <fullName evidence="5">Uncharacterized protein LOC100332446 precursor</fullName>
    </submittedName>
</protein>
<name>A0A2R8QG23_DANRE</name>
<dbReference type="AlphaFoldDB" id="A0A2R8QG23"/>
<reference evidence="5" key="3">
    <citation type="submission" date="2025-04" db="UniProtKB">
        <authorList>
            <consortium name="RefSeq"/>
        </authorList>
    </citation>
    <scope>IDENTIFICATION</scope>
    <source>
        <strain evidence="5">Tuebingen</strain>
    </source>
</reference>
<organism evidence="3">
    <name type="scientific">Danio rerio</name>
    <name type="common">Zebrafish</name>
    <name type="synonym">Brachydanio rerio</name>
    <dbReference type="NCBI Taxonomy" id="7955"/>
    <lineage>
        <taxon>Eukaryota</taxon>
        <taxon>Metazoa</taxon>
        <taxon>Chordata</taxon>
        <taxon>Craniata</taxon>
        <taxon>Vertebrata</taxon>
        <taxon>Euteleostomi</taxon>
        <taxon>Actinopterygii</taxon>
        <taxon>Neopterygii</taxon>
        <taxon>Teleostei</taxon>
        <taxon>Ostariophysi</taxon>
        <taxon>Cypriniformes</taxon>
        <taxon>Danionidae</taxon>
        <taxon>Danioninae</taxon>
        <taxon>Danio</taxon>
    </lineage>
</organism>
<dbReference type="EMBL" id="CABZ01068368">
    <property type="status" value="NOT_ANNOTATED_CDS"/>
    <property type="molecule type" value="Genomic_DNA"/>
</dbReference>
<keyword evidence="1" id="KW-0472">Membrane</keyword>
<evidence type="ECO:0000256" key="2">
    <source>
        <dbReference type="SAM" id="SignalP"/>
    </source>
</evidence>
<dbReference type="Ensembl" id="ENSDART00000183036.1">
    <property type="protein sequence ID" value="ENSDARP00000153974.1"/>
    <property type="gene ID" value="ENSDARG00000109276.1"/>
</dbReference>
<dbReference type="GeneTree" id="ENSGT00920000150782"/>
<dbReference type="GeneID" id="100332446"/>
<evidence type="ECO:0000313" key="3">
    <source>
        <dbReference type="Ensembl" id="ENSDARP00000153974"/>
    </source>
</evidence>
<keyword evidence="1" id="KW-1133">Transmembrane helix</keyword>
<dbReference type="Proteomes" id="UP000000437">
    <property type="component" value="Chromosome 12"/>
</dbReference>
<keyword evidence="1" id="KW-0812">Transmembrane</keyword>
<feature type="transmembrane region" description="Helical" evidence="1">
    <location>
        <begin position="173"/>
        <end position="193"/>
    </location>
</feature>
<dbReference type="OrthoDB" id="8937644at2759"/>
<sequence length="220" mass="24224">MKAMTVINAVQIFMLLWGFIAVCQADIGDCGVRCNDVTGTVGKEMIFACSVCEQSTKCCVKLYKFQYPEKYNDSEICREGSVDGPCKKWSIFTCKYTPHTTMNETFRFFVQTAGAPERKQFTVNITEAVTSPTPKTEASAIDEAVNSPTPKTEAPAIDGAINPLIGDNGGSTVIPLAVVCFIIILAVIITYKMTPCGFLKRKKFKVVRQNDDDNNETENV</sequence>
<evidence type="ECO:0000256" key="1">
    <source>
        <dbReference type="SAM" id="Phobius"/>
    </source>
</evidence>
<accession>A0A8M1P488</accession>
<evidence type="ECO:0000313" key="4">
    <source>
        <dbReference type="Proteomes" id="UP000000437"/>
    </source>
</evidence>
<dbReference type="Bgee" id="ENSDARG00000109276">
    <property type="expression patterns" value="Expressed in muscle tissue and 16 other cell types or tissues"/>
</dbReference>
<accession>A0A2R8QG23</accession>
<dbReference type="RefSeq" id="NP_001314959.1">
    <property type="nucleotide sequence ID" value="NM_001328030.1"/>
</dbReference>
<dbReference type="KEGG" id="dre:100332446"/>
<keyword evidence="4" id="KW-1185">Reference proteome</keyword>
<evidence type="ECO:0000313" key="5">
    <source>
        <dbReference type="RefSeq" id="NP_001314959.1"/>
    </source>
</evidence>
<reference evidence="3 4" key="1">
    <citation type="journal article" date="2013" name="Nature">
        <title>The zebrafish reference genome sequence and its relationship to the human genome.</title>
        <authorList>
            <consortium name="Genome Reference Consortium Zebrafish"/>
            <person name="Howe K."/>
            <person name="Clark M.D."/>
            <person name="Torroja C.F."/>
            <person name="Torrance J."/>
            <person name="Berthelot C."/>
            <person name="Muffato M."/>
            <person name="Collins J.E."/>
            <person name="Humphray S."/>
            <person name="McLaren K."/>
            <person name="Matthews L."/>
            <person name="McLaren S."/>
            <person name="Sealy I."/>
            <person name="Caccamo M."/>
            <person name="Churcher C."/>
            <person name="Scott C."/>
            <person name="Barrett J.C."/>
            <person name="Koch R."/>
            <person name="Rauch G.J."/>
            <person name="White S."/>
            <person name="Chow W."/>
            <person name="Kilian B."/>
            <person name="Quintais L.T."/>
            <person name="Guerra-Assuncao J.A."/>
            <person name="Zhou Y."/>
            <person name="Gu Y."/>
            <person name="Yen J."/>
            <person name="Vogel J.H."/>
            <person name="Eyre T."/>
            <person name="Redmond S."/>
            <person name="Banerjee R."/>
            <person name="Chi J."/>
            <person name="Fu B."/>
            <person name="Langley E."/>
            <person name="Maguire S.F."/>
            <person name="Laird G.K."/>
            <person name="Lloyd D."/>
            <person name="Kenyon E."/>
            <person name="Donaldson S."/>
            <person name="Sehra H."/>
            <person name="Almeida-King J."/>
            <person name="Loveland J."/>
            <person name="Trevanion S."/>
            <person name="Jones M."/>
            <person name="Quail M."/>
            <person name="Willey D."/>
            <person name="Hunt A."/>
            <person name="Burton J."/>
            <person name="Sims S."/>
            <person name="McLay K."/>
            <person name="Plumb B."/>
            <person name="Davis J."/>
            <person name="Clee C."/>
            <person name="Oliver K."/>
            <person name="Clark R."/>
            <person name="Riddle C."/>
            <person name="Elliot D."/>
            <person name="Eliott D."/>
            <person name="Threadgold G."/>
            <person name="Harden G."/>
            <person name="Ware D."/>
            <person name="Begum S."/>
            <person name="Mortimore B."/>
            <person name="Mortimer B."/>
            <person name="Kerry G."/>
            <person name="Heath P."/>
            <person name="Phillimore B."/>
            <person name="Tracey A."/>
            <person name="Corby N."/>
            <person name="Dunn M."/>
            <person name="Johnson C."/>
            <person name="Wood J."/>
            <person name="Clark S."/>
            <person name="Pelan S."/>
            <person name="Griffiths G."/>
            <person name="Smith M."/>
            <person name="Glithero R."/>
            <person name="Howden P."/>
            <person name="Barker N."/>
            <person name="Lloyd C."/>
            <person name="Stevens C."/>
            <person name="Harley J."/>
            <person name="Holt K."/>
            <person name="Panagiotidis G."/>
            <person name="Lovell J."/>
            <person name="Beasley H."/>
            <person name="Henderson C."/>
            <person name="Gordon D."/>
            <person name="Auger K."/>
            <person name="Wright D."/>
            <person name="Collins J."/>
            <person name="Raisen C."/>
            <person name="Dyer L."/>
            <person name="Leung K."/>
            <person name="Robertson L."/>
            <person name="Ambridge K."/>
            <person name="Leongamornlert D."/>
            <person name="McGuire S."/>
            <person name="Gilderthorp R."/>
            <person name="Griffiths C."/>
            <person name="Manthravadi D."/>
            <person name="Nichol S."/>
            <person name="Barker G."/>
            <person name="Whitehead S."/>
            <person name="Kay M."/>
            <person name="Brown J."/>
            <person name="Murnane C."/>
            <person name="Gray E."/>
            <person name="Humphries M."/>
            <person name="Sycamore N."/>
            <person name="Barker D."/>
            <person name="Saunders D."/>
            <person name="Wallis J."/>
            <person name="Babbage A."/>
            <person name="Hammond S."/>
            <person name="Mashreghi-Mohammadi M."/>
            <person name="Barr L."/>
            <person name="Martin S."/>
            <person name="Wray P."/>
            <person name="Ellington A."/>
            <person name="Matthews N."/>
            <person name="Ellwood M."/>
            <person name="Woodmansey R."/>
            <person name="Clark G."/>
            <person name="Cooper J."/>
            <person name="Cooper J."/>
            <person name="Tromans A."/>
            <person name="Grafham D."/>
            <person name="Skuce C."/>
            <person name="Pandian R."/>
            <person name="Andrews R."/>
            <person name="Harrison E."/>
            <person name="Kimberley A."/>
            <person name="Garnett J."/>
            <person name="Fosker N."/>
            <person name="Hall R."/>
            <person name="Garner P."/>
            <person name="Kelly D."/>
            <person name="Bird C."/>
            <person name="Palmer S."/>
            <person name="Gehring I."/>
            <person name="Berger A."/>
            <person name="Dooley C.M."/>
            <person name="Ersan-Urun Z."/>
            <person name="Eser C."/>
            <person name="Geiger H."/>
            <person name="Geisler M."/>
            <person name="Karotki L."/>
            <person name="Kirn A."/>
            <person name="Konantz J."/>
            <person name="Konantz M."/>
            <person name="Oberlander M."/>
            <person name="Rudolph-Geiger S."/>
            <person name="Teucke M."/>
            <person name="Lanz C."/>
            <person name="Raddatz G."/>
            <person name="Osoegawa K."/>
            <person name="Zhu B."/>
            <person name="Rapp A."/>
            <person name="Widaa S."/>
            <person name="Langford C."/>
            <person name="Yang F."/>
            <person name="Schuster S.C."/>
            <person name="Carter N.P."/>
            <person name="Harrow J."/>
            <person name="Ning Z."/>
            <person name="Herrero J."/>
            <person name="Searle S.M."/>
            <person name="Enright A."/>
            <person name="Geisler R."/>
            <person name="Plasterk R.H."/>
            <person name="Lee C."/>
            <person name="Westerfield M."/>
            <person name="de Jong P.J."/>
            <person name="Zon L.I."/>
            <person name="Postlethwait J.H."/>
            <person name="Nusslein-Volhard C."/>
            <person name="Hubbard T.J."/>
            <person name="Roest Crollius H."/>
            <person name="Rogers J."/>
            <person name="Stemple D.L."/>
        </authorList>
    </citation>
    <scope>NUCLEOTIDE SEQUENCE [LARGE SCALE GENOMIC DNA]</scope>
    <source>
        <strain evidence="3">Tuebingen</strain>
    </source>
</reference>
<dbReference type="EMBL" id="CABZ01068367">
    <property type="status" value="NOT_ANNOTATED_CDS"/>
    <property type="molecule type" value="Genomic_DNA"/>
</dbReference>